<comment type="catalytic activity">
    <reaction evidence="11">
        <text>L-seryl-[protein] + ATP = O-phospho-L-seryl-[protein] + ADP + H(+)</text>
        <dbReference type="Rhea" id="RHEA:17989"/>
        <dbReference type="Rhea" id="RHEA-COMP:9863"/>
        <dbReference type="Rhea" id="RHEA-COMP:11604"/>
        <dbReference type="ChEBI" id="CHEBI:15378"/>
        <dbReference type="ChEBI" id="CHEBI:29999"/>
        <dbReference type="ChEBI" id="CHEBI:30616"/>
        <dbReference type="ChEBI" id="CHEBI:83421"/>
        <dbReference type="ChEBI" id="CHEBI:456216"/>
        <dbReference type="EC" id="2.7.11.1"/>
    </reaction>
</comment>
<keyword evidence="17" id="KW-1185">Reference proteome</keyword>
<dbReference type="Gramene" id="ONK77216">
    <property type="protein sequence ID" value="ONK77216"/>
    <property type="gene ID" value="A4U43_C02F4280"/>
</dbReference>
<dbReference type="PROSITE" id="PS50011">
    <property type="entry name" value="PROTEIN_KINASE_DOM"/>
    <property type="match status" value="1"/>
</dbReference>
<dbReference type="FunFam" id="1.10.510.10:FF:000303">
    <property type="entry name" value="Non-specific serine/threonine protein kinase"/>
    <property type="match status" value="1"/>
</dbReference>
<evidence type="ECO:0000256" key="13">
    <source>
        <dbReference type="SAM" id="MobiDB-lite"/>
    </source>
</evidence>
<dbReference type="GO" id="GO:0007165">
    <property type="term" value="P:signal transduction"/>
    <property type="evidence" value="ECO:0007669"/>
    <property type="project" value="InterPro"/>
</dbReference>
<dbReference type="PROSITE" id="PS00108">
    <property type="entry name" value="PROTEIN_KINASE_ST"/>
    <property type="match status" value="1"/>
</dbReference>
<dbReference type="GO" id="GO:0106310">
    <property type="term" value="F:protein serine kinase activity"/>
    <property type="evidence" value="ECO:0007669"/>
    <property type="project" value="RHEA"/>
</dbReference>
<dbReference type="InterPro" id="IPR000719">
    <property type="entry name" value="Prot_kinase_dom"/>
</dbReference>
<evidence type="ECO:0000256" key="7">
    <source>
        <dbReference type="ARBA" id="ARBA00022777"/>
    </source>
</evidence>
<dbReference type="InterPro" id="IPR008271">
    <property type="entry name" value="Ser/Thr_kinase_AS"/>
</dbReference>
<comment type="cofactor">
    <cofactor evidence="1">
        <name>Mn(2+)</name>
        <dbReference type="ChEBI" id="CHEBI:29035"/>
    </cofactor>
</comment>
<keyword evidence="7" id="KW-0418">Kinase</keyword>
<dbReference type="PANTHER" id="PTHR43895:SF151">
    <property type="entry name" value="CBL-INTERACTING SERINE_THREONINE-PROTEIN KINASE 11"/>
    <property type="match status" value="1"/>
</dbReference>
<dbReference type="Gene3D" id="3.30.200.20">
    <property type="entry name" value="Phosphorylase Kinase, domain 1"/>
    <property type="match status" value="1"/>
</dbReference>
<keyword evidence="9" id="KW-0464">Manganese</keyword>
<dbReference type="Pfam" id="PF03822">
    <property type="entry name" value="NAF"/>
    <property type="match status" value="1"/>
</dbReference>
<evidence type="ECO:0000256" key="11">
    <source>
        <dbReference type="ARBA" id="ARBA00048679"/>
    </source>
</evidence>
<feature type="domain" description="NAF" evidence="15">
    <location>
        <begin position="236"/>
        <end position="260"/>
    </location>
</feature>
<dbReference type="InterPro" id="IPR011009">
    <property type="entry name" value="Kinase-like_dom_sf"/>
</dbReference>
<keyword evidence="6" id="KW-0547">Nucleotide-binding</keyword>
<protein>
    <recommendedName>
        <fullName evidence="3">non-specific serine/threonine protein kinase</fullName>
        <ecNumber evidence="3">2.7.11.1</ecNumber>
    </recommendedName>
</protein>
<dbReference type="CDD" id="cd12195">
    <property type="entry name" value="CIPK_C"/>
    <property type="match status" value="1"/>
</dbReference>
<dbReference type="InterPro" id="IPR004041">
    <property type="entry name" value="NAF_dom"/>
</dbReference>
<dbReference type="AlphaFoldDB" id="A0A5P1FFR8"/>
<dbReference type="SMART" id="SM00220">
    <property type="entry name" value="S_TKc"/>
    <property type="match status" value="1"/>
</dbReference>
<keyword evidence="4" id="KW-0723">Serine/threonine-protein kinase</keyword>
<dbReference type="GO" id="GO:0005524">
    <property type="term" value="F:ATP binding"/>
    <property type="evidence" value="ECO:0007669"/>
    <property type="project" value="UniProtKB-KW"/>
</dbReference>
<dbReference type="EMBL" id="CM007382">
    <property type="protein sequence ID" value="ONK77216.1"/>
    <property type="molecule type" value="Genomic_DNA"/>
</dbReference>
<evidence type="ECO:0000256" key="9">
    <source>
        <dbReference type="ARBA" id="ARBA00023211"/>
    </source>
</evidence>
<evidence type="ECO:0000256" key="1">
    <source>
        <dbReference type="ARBA" id="ARBA00001936"/>
    </source>
</evidence>
<feature type="compositionally biased region" description="Basic and acidic residues" evidence="13">
    <location>
        <begin position="314"/>
        <end position="332"/>
    </location>
</feature>
<evidence type="ECO:0000256" key="8">
    <source>
        <dbReference type="ARBA" id="ARBA00022840"/>
    </source>
</evidence>
<evidence type="ECO:0000256" key="3">
    <source>
        <dbReference type="ARBA" id="ARBA00012513"/>
    </source>
</evidence>
<evidence type="ECO:0000256" key="4">
    <source>
        <dbReference type="ARBA" id="ARBA00022527"/>
    </source>
</evidence>
<proteinExistence type="inferred from homology"/>
<comment type="function">
    <text evidence="12">CIPK serine-threonine protein kinases interact with CBL proteins. Binding of a CBL protein to the regulatory NAF domain of CIPK protein lead to the activation of the kinase in a calcium-dependent manner.</text>
</comment>
<name>A0A5P1FFR8_ASPOF</name>
<accession>A0A5P1FFR8</accession>
<dbReference type="Gene3D" id="1.10.510.10">
    <property type="entry name" value="Transferase(Phosphotransferase) domain 1"/>
    <property type="match status" value="1"/>
</dbReference>
<evidence type="ECO:0000256" key="10">
    <source>
        <dbReference type="ARBA" id="ARBA00047899"/>
    </source>
</evidence>
<evidence type="ECO:0000259" key="15">
    <source>
        <dbReference type="PROSITE" id="PS50816"/>
    </source>
</evidence>
<comment type="catalytic activity">
    <reaction evidence="10">
        <text>L-threonyl-[protein] + ATP = O-phospho-L-threonyl-[protein] + ADP + H(+)</text>
        <dbReference type="Rhea" id="RHEA:46608"/>
        <dbReference type="Rhea" id="RHEA-COMP:11060"/>
        <dbReference type="Rhea" id="RHEA-COMP:11605"/>
        <dbReference type="ChEBI" id="CHEBI:15378"/>
        <dbReference type="ChEBI" id="CHEBI:30013"/>
        <dbReference type="ChEBI" id="CHEBI:30616"/>
        <dbReference type="ChEBI" id="CHEBI:61977"/>
        <dbReference type="ChEBI" id="CHEBI:456216"/>
        <dbReference type="EC" id="2.7.11.1"/>
    </reaction>
</comment>
<reference evidence="17" key="1">
    <citation type="journal article" date="2017" name="Nat. Commun.">
        <title>The asparagus genome sheds light on the origin and evolution of a young Y chromosome.</title>
        <authorList>
            <person name="Harkess A."/>
            <person name="Zhou J."/>
            <person name="Xu C."/>
            <person name="Bowers J.E."/>
            <person name="Van der Hulst R."/>
            <person name="Ayyampalayam S."/>
            <person name="Mercati F."/>
            <person name="Riccardi P."/>
            <person name="McKain M.R."/>
            <person name="Kakrana A."/>
            <person name="Tang H."/>
            <person name="Ray J."/>
            <person name="Groenendijk J."/>
            <person name="Arikit S."/>
            <person name="Mathioni S.M."/>
            <person name="Nakano M."/>
            <person name="Shan H."/>
            <person name="Telgmann-Rauber A."/>
            <person name="Kanno A."/>
            <person name="Yue Z."/>
            <person name="Chen H."/>
            <person name="Li W."/>
            <person name="Chen Y."/>
            <person name="Xu X."/>
            <person name="Zhang Y."/>
            <person name="Luo S."/>
            <person name="Chen H."/>
            <person name="Gao J."/>
            <person name="Mao Z."/>
            <person name="Pires J.C."/>
            <person name="Luo M."/>
            <person name="Kudrna D."/>
            <person name="Wing R.A."/>
            <person name="Meyers B.C."/>
            <person name="Yi K."/>
            <person name="Kong H."/>
            <person name="Lavrijsen P."/>
            <person name="Sunseri F."/>
            <person name="Falavigna A."/>
            <person name="Ye Y."/>
            <person name="Leebens-Mack J.H."/>
            <person name="Chen G."/>
        </authorList>
    </citation>
    <scope>NUCLEOTIDE SEQUENCE [LARGE SCALE GENOMIC DNA]</scope>
    <source>
        <strain evidence="17">cv. DH0086</strain>
    </source>
</reference>
<dbReference type="Proteomes" id="UP000243459">
    <property type="component" value="Chromosome 2"/>
</dbReference>
<gene>
    <name evidence="16" type="ORF">A4U43_C02F4280</name>
</gene>
<dbReference type="OMA" id="NWNLKVS"/>
<dbReference type="PROSITE" id="PS50816">
    <property type="entry name" value="NAF"/>
    <property type="match status" value="1"/>
</dbReference>
<dbReference type="PANTHER" id="PTHR43895">
    <property type="entry name" value="CALCIUM/CALMODULIN-DEPENDENT PROTEIN KINASE KINASE-RELATED"/>
    <property type="match status" value="1"/>
</dbReference>
<keyword evidence="8" id="KW-0067">ATP-binding</keyword>
<evidence type="ECO:0000313" key="16">
    <source>
        <dbReference type="EMBL" id="ONK77216.1"/>
    </source>
</evidence>
<evidence type="ECO:0000256" key="6">
    <source>
        <dbReference type="ARBA" id="ARBA00022741"/>
    </source>
</evidence>
<evidence type="ECO:0000259" key="14">
    <source>
        <dbReference type="PROSITE" id="PS50011"/>
    </source>
</evidence>
<dbReference type="Pfam" id="PF00069">
    <property type="entry name" value="Pkinase"/>
    <property type="match status" value="1"/>
</dbReference>
<keyword evidence="5" id="KW-0808">Transferase</keyword>
<evidence type="ECO:0000313" key="17">
    <source>
        <dbReference type="Proteomes" id="UP000243459"/>
    </source>
</evidence>
<feature type="region of interest" description="Disordered" evidence="13">
    <location>
        <begin position="301"/>
        <end position="355"/>
    </location>
</feature>
<evidence type="ECO:0000256" key="5">
    <source>
        <dbReference type="ARBA" id="ARBA00022679"/>
    </source>
</evidence>
<dbReference type="InterPro" id="IPR018451">
    <property type="entry name" value="NAF/FISL_domain"/>
</dbReference>
<dbReference type="Gene3D" id="3.30.310.80">
    <property type="entry name" value="Kinase associated domain 1, KA1"/>
    <property type="match status" value="1"/>
</dbReference>
<evidence type="ECO:0000256" key="2">
    <source>
        <dbReference type="ARBA" id="ARBA00006234"/>
    </source>
</evidence>
<dbReference type="SUPFAM" id="SSF56112">
    <property type="entry name" value="Protein kinase-like (PK-like)"/>
    <property type="match status" value="1"/>
</dbReference>
<evidence type="ECO:0000256" key="12">
    <source>
        <dbReference type="ARBA" id="ARBA00058225"/>
    </source>
</evidence>
<comment type="similarity">
    <text evidence="2">Belongs to the protein kinase superfamily. CAMK Ser/Thr protein kinase family. SNF1 subfamily.</text>
</comment>
<organism evidence="16 17">
    <name type="scientific">Asparagus officinalis</name>
    <name type="common">Garden asparagus</name>
    <dbReference type="NCBI Taxonomy" id="4686"/>
    <lineage>
        <taxon>Eukaryota</taxon>
        <taxon>Viridiplantae</taxon>
        <taxon>Streptophyta</taxon>
        <taxon>Embryophyta</taxon>
        <taxon>Tracheophyta</taxon>
        <taxon>Spermatophyta</taxon>
        <taxon>Magnoliopsida</taxon>
        <taxon>Liliopsida</taxon>
        <taxon>Asparagales</taxon>
        <taxon>Asparagaceae</taxon>
        <taxon>Asparagoideae</taxon>
        <taxon>Asparagus</taxon>
    </lineage>
</organism>
<dbReference type="GO" id="GO:0004674">
    <property type="term" value="F:protein serine/threonine kinase activity"/>
    <property type="evidence" value="ECO:0007669"/>
    <property type="project" value="UniProtKB-KW"/>
</dbReference>
<feature type="domain" description="Protein kinase" evidence="14">
    <location>
        <begin position="1"/>
        <end position="205"/>
    </location>
</feature>
<dbReference type="EC" id="2.7.11.1" evidence="3"/>
<sequence length="386" mass="43545">MRRLRHPHVVCLHEVLATRSKIYFVMEFLKGGELFARVSNKGRLPEDISRSFFQQLISAVAFCHSRGIFHRDLKPENILLDEFGRIKVSDFGLSAAADVQVRPDGLLHTLCGTPAYVAPEVLIRKGYDGAKVDMWSCGVILFVLNAGYLPFSDSNLMNMYRKIYRGEYRIPRWMSPELKQLISRLLDTNPVTRITIEGIISDPWFKKGLEEEKMRAMISFGTNVEERMSKAEQDVEPDRELNAFDIISSSSGFDLSGLFDGKVERPARFVSYEPTDLILDKVEEVGRREKLVVRRRKGKVGEGHSSLGIGDGGGETRWRPKEEERGAVDSGRKRAKGRLASPVTPHRPPMAGTDFSVRVSNAPLFRLRQWPGSSSAFTGRPNMTIS</sequence>